<evidence type="ECO:0000313" key="3">
    <source>
        <dbReference type="EMBL" id="PVY54778.1"/>
    </source>
</evidence>
<dbReference type="EMBL" id="QEKK01000005">
    <property type="protein sequence ID" value="PVY54778.1"/>
    <property type="molecule type" value="Genomic_DNA"/>
</dbReference>
<dbReference type="SUPFAM" id="SSF47413">
    <property type="entry name" value="lambda repressor-like DNA-binding domains"/>
    <property type="match status" value="1"/>
</dbReference>
<dbReference type="Pfam" id="PF01381">
    <property type="entry name" value="HTH_3"/>
    <property type="match status" value="1"/>
</dbReference>
<dbReference type="KEGG" id="ibu:IB211_02679c"/>
<dbReference type="GeneID" id="93230196"/>
<organism evidence="2 4">
    <name type="scientific">Intestinimonas butyriciproducens</name>
    <dbReference type="NCBI Taxonomy" id="1297617"/>
    <lineage>
        <taxon>Bacteria</taxon>
        <taxon>Bacillati</taxon>
        <taxon>Bacillota</taxon>
        <taxon>Clostridia</taxon>
        <taxon>Eubacteriales</taxon>
        <taxon>Intestinimonas</taxon>
    </lineage>
</organism>
<gene>
    <name evidence="3" type="ORF">C7373_105201</name>
    <name evidence="2" type="ORF">IB211_02679c</name>
</gene>
<dbReference type="STRING" id="1297617.IB211_02679c"/>
<dbReference type="Proteomes" id="UP000245778">
    <property type="component" value="Unassembled WGS sequence"/>
</dbReference>
<evidence type="ECO:0000313" key="2">
    <source>
        <dbReference type="EMBL" id="ALP95070.1"/>
    </source>
</evidence>
<dbReference type="PROSITE" id="PS50943">
    <property type="entry name" value="HTH_CROC1"/>
    <property type="match status" value="1"/>
</dbReference>
<keyword evidence="3" id="KW-0238">DNA-binding</keyword>
<dbReference type="Proteomes" id="UP000064844">
    <property type="component" value="Chromosome"/>
</dbReference>
<dbReference type="AlphaFoldDB" id="A0A0S2W6W4"/>
<reference evidence="2 4" key="1">
    <citation type="journal article" date="2015" name="Nat. Commun.">
        <title>Production of butyrate from lysine and the Amadori product fructoselysine by a human gut commensal.</title>
        <authorList>
            <person name="Bui T.P."/>
            <person name="Ritari J."/>
            <person name="Boeren S."/>
            <person name="de Waard P."/>
            <person name="Plugge C.M."/>
            <person name="de Vos W.M."/>
        </authorList>
    </citation>
    <scope>NUCLEOTIDE SEQUENCE [LARGE SCALE GENOMIC DNA]</scope>
    <source>
        <strain evidence="2 4">AF211</strain>
    </source>
</reference>
<dbReference type="InterPro" id="IPR001387">
    <property type="entry name" value="Cro/C1-type_HTH"/>
</dbReference>
<dbReference type="CDD" id="cd00093">
    <property type="entry name" value="HTH_XRE"/>
    <property type="match status" value="1"/>
</dbReference>
<feature type="domain" description="HTH cro/C1-type" evidence="1">
    <location>
        <begin position="24"/>
        <end position="83"/>
    </location>
</feature>
<accession>A0A0S2W6W4</accession>
<reference evidence="3 5" key="3">
    <citation type="submission" date="2018-04" db="EMBL/GenBank/DDBJ databases">
        <title>Genomic Encyclopedia of Type Strains, Phase IV (KMG-IV): sequencing the most valuable type-strain genomes for metagenomic binning, comparative biology and taxonomic classification.</title>
        <authorList>
            <person name="Goeker M."/>
        </authorList>
    </citation>
    <scope>NUCLEOTIDE SEQUENCE [LARGE SCALE GENOMIC DNA]</scope>
    <source>
        <strain evidence="3 5">DSM 26588</strain>
    </source>
</reference>
<evidence type="ECO:0000313" key="5">
    <source>
        <dbReference type="Proteomes" id="UP000245778"/>
    </source>
</evidence>
<name>A0A0S2W6W4_9FIRM</name>
<dbReference type="InterPro" id="IPR010982">
    <property type="entry name" value="Lambda_DNA-bd_dom_sf"/>
</dbReference>
<dbReference type="Gene3D" id="1.10.260.40">
    <property type="entry name" value="lambda repressor-like DNA-binding domains"/>
    <property type="match status" value="1"/>
</dbReference>
<sequence>MNSNQWESVMSHKLKQDVSIGGNLKRLRLKAGYTQEEVAAKLQTMGLAVSREMLSQMEQGKYSIRISVLAALRTLYKTNFEDFFAGL</sequence>
<dbReference type="EMBL" id="CP011307">
    <property type="protein sequence ID" value="ALP95070.1"/>
    <property type="molecule type" value="Genomic_DNA"/>
</dbReference>
<protein>
    <submittedName>
        <fullName evidence="3">DNA-binding XRE family transcriptional regulator</fullName>
    </submittedName>
</protein>
<dbReference type="RefSeq" id="WP_227151847.1">
    <property type="nucleotide sequence ID" value="NZ_CALICV010000088.1"/>
</dbReference>
<reference evidence="4" key="2">
    <citation type="submission" date="2015-04" db="EMBL/GenBank/DDBJ databases">
        <title>A butyrogenic pathway from the amino acid lysine in a human gut commensal.</title>
        <authorList>
            <person name="de Vos W.M."/>
            <person name="Bui N.T.P."/>
            <person name="Plugge C.M."/>
            <person name="Ritari J."/>
        </authorList>
    </citation>
    <scope>NUCLEOTIDE SEQUENCE [LARGE SCALE GENOMIC DNA]</scope>
    <source>
        <strain evidence="4">AF211</strain>
    </source>
</reference>
<evidence type="ECO:0000259" key="1">
    <source>
        <dbReference type="PROSITE" id="PS50943"/>
    </source>
</evidence>
<dbReference type="SMART" id="SM00530">
    <property type="entry name" value="HTH_XRE"/>
    <property type="match status" value="1"/>
</dbReference>
<keyword evidence="4" id="KW-1185">Reference proteome</keyword>
<evidence type="ECO:0000313" key="4">
    <source>
        <dbReference type="Proteomes" id="UP000064844"/>
    </source>
</evidence>
<proteinExistence type="predicted"/>
<dbReference type="GO" id="GO:0003677">
    <property type="term" value="F:DNA binding"/>
    <property type="evidence" value="ECO:0007669"/>
    <property type="project" value="UniProtKB-KW"/>
</dbReference>